<feature type="transmembrane region" description="Helical" evidence="1">
    <location>
        <begin position="444"/>
        <end position="464"/>
    </location>
</feature>
<feature type="transmembrane region" description="Helical" evidence="1">
    <location>
        <begin position="146"/>
        <end position="166"/>
    </location>
</feature>
<feature type="transmembrane region" description="Helical" evidence="1">
    <location>
        <begin position="178"/>
        <end position="195"/>
    </location>
</feature>
<dbReference type="EMBL" id="NIGF01000012">
    <property type="protein sequence ID" value="PQV63399.1"/>
    <property type="molecule type" value="Genomic_DNA"/>
</dbReference>
<reference evidence="2 3" key="1">
    <citation type="journal article" date="2018" name="Syst. Appl. Microbiol.">
        <title>Abditibacterium utsteinense sp. nov., the first cultivated member of candidate phylum FBP, isolated from ice-free Antarctic soil samples.</title>
        <authorList>
            <person name="Tahon G."/>
            <person name="Tytgat B."/>
            <person name="Lebbe L."/>
            <person name="Carlier A."/>
            <person name="Willems A."/>
        </authorList>
    </citation>
    <scope>NUCLEOTIDE SEQUENCE [LARGE SCALE GENOMIC DNA]</scope>
    <source>
        <strain evidence="2 3">LMG 29911</strain>
    </source>
</reference>
<evidence type="ECO:0000313" key="3">
    <source>
        <dbReference type="Proteomes" id="UP000237684"/>
    </source>
</evidence>
<protein>
    <submittedName>
        <fullName evidence="2">ABC-type transport system involved in multi-copper enzyme maturation, permease component</fullName>
    </submittedName>
</protein>
<proteinExistence type="predicted"/>
<comment type="caution">
    <text evidence="2">The sequence shown here is derived from an EMBL/GenBank/DDBJ whole genome shotgun (WGS) entry which is preliminary data.</text>
</comment>
<keyword evidence="3" id="KW-1185">Reference proteome</keyword>
<feature type="transmembrane region" description="Helical" evidence="1">
    <location>
        <begin position="26"/>
        <end position="45"/>
    </location>
</feature>
<keyword evidence="1" id="KW-1133">Transmembrane helix</keyword>
<dbReference type="AlphaFoldDB" id="A0A2S8SRM2"/>
<feature type="transmembrane region" description="Helical" evidence="1">
    <location>
        <begin position="65"/>
        <end position="89"/>
    </location>
</feature>
<feature type="transmembrane region" description="Helical" evidence="1">
    <location>
        <begin position="201"/>
        <end position="217"/>
    </location>
</feature>
<evidence type="ECO:0000256" key="1">
    <source>
        <dbReference type="SAM" id="Phobius"/>
    </source>
</evidence>
<keyword evidence="1" id="KW-0472">Membrane</keyword>
<dbReference type="RefSeq" id="WP_123580672.1">
    <property type="nucleotide sequence ID" value="NZ_NIGF01000012.1"/>
</dbReference>
<accession>A0A2S8SRM2</accession>
<dbReference type="InParanoid" id="A0A2S8SRM2"/>
<dbReference type="Pfam" id="PF12730">
    <property type="entry name" value="ABC2_membrane_4"/>
    <property type="match status" value="1"/>
</dbReference>
<gene>
    <name evidence="2" type="ORF">B1R32_11254</name>
</gene>
<feature type="transmembrane region" description="Helical" evidence="1">
    <location>
        <begin position="263"/>
        <end position="284"/>
    </location>
</feature>
<dbReference type="PANTHER" id="PTHR43471:SF12">
    <property type="entry name" value="HYPOTHETICAL MEMBRANE PROTEIN, CONSERVED"/>
    <property type="match status" value="1"/>
</dbReference>
<dbReference type="PANTHER" id="PTHR43471">
    <property type="entry name" value="ABC TRANSPORTER PERMEASE"/>
    <property type="match status" value="1"/>
</dbReference>
<feature type="transmembrane region" description="Helical" evidence="1">
    <location>
        <begin position="110"/>
        <end position="140"/>
    </location>
</feature>
<dbReference type="Proteomes" id="UP000237684">
    <property type="component" value="Unassembled WGS sequence"/>
</dbReference>
<feature type="transmembrane region" description="Helical" evidence="1">
    <location>
        <begin position="494"/>
        <end position="515"/>
    </location>
</feature>
<name>A0A2S8SRM2_9BACT</name>
<dbReference type="OrthoDB" id="226946at2"/>
<feature type="transmembrane region" description="Helical" evidence="1">
    <location>
        <begin position="559"/>
        <end position="580"/>
    </location>
</feature>
<feature type="transmembrane region" description="Helical" evidence="1">
    <location>
        <begin position="238"/>
        <end position="257"/>
    </location>
</feature>
<sequence length="645" mass="69098">MAPTFLSGSNPVLVRELRAGLRSVRAFALLAIYVALLGAIVTVNFPANFQIELTGDGGARGQDLFWTLVWAQVALILLLIPALSTGALAQERERQTLEPLLLSPLTPLQIVWGKAGGVLSIVGLLLLASLPLTSLCFLLGGVSPGMLVAAYAGIFGLAVFTTGFGLYCAARWPGATRALVACYLLLPVALSLVLVFLPLGALFSGLCVLAMLIYGLMKGWKRGETSEWAQKIGPLYGKLIYVLAPLLVVGLLGAMFLDRNLGLIAVGIGFILSYFVMAAQWGLLQTARELMLRQDPEAPMRQKIADFKSDWQNAVATNAVPPAPIGNAASSGFGGSGAPYLPAPQTQNEWSQMTAPSPTAMSAPSNLGRKKSKSADSYGVAPFLSDKLNPIYARELRSGLLGKFEYLFRFSYGLIILTQVVLLAYLVFGLYYPDSMQTDFSSVFAFWGRWHLALLMIFSAWFGARSIAPEREGQTLSQLFTIPLPPRQIIGGKLAAVLTFTCYVQVLALPLALLLPMTGLISSWGMSLQFLLVEAVLGALAAAWGVFCSFHCGSVRSALSWSLGGAATLLVAHVLVNPLVDVLHLLGALKISSGAGIAQIFPVPLLFPAARANDAAPFALAFYALLALFLVWKTARDFHRMAREA</sequence>
<keyword evidence="1" id="KW-0812">Transmembrane</keyword>
<evidence type="ECO:0000313" key="2">
    <source>
        <dbReference type="EMBL" id="PQV63399.1"/>
    </source>
</evidence>
<organism evidence="2 3">
    <name type="scientific">Abditibacterium utsteinense</name>
    <dbReference type="NCBI Taxonomy" id="1960156"/>
    <lineage>
        <taxon>Bacteria</taxon>
        <taxon>Pseudomonadati</taxon>
        <taxon>Abditibacteriota</taxon>
        <taxon>Abditibacteriia</taxon>
        <taxon>Abditibacteriales</taxon>
        <taxon>Abditibacteriaceae</taxon>
        <taxon>Abditibacterium</taxon>
    </lineage>
</organism>
<feature type="transmembrane region" description="Helical" evidence="1">
    <location>
        <begin position="527"/>
        <end position="547"/>
    </location>
</feature>
<feature type="transmembrane region" description="Helical" evidence="1">
    <location>
        <begin position="406"/>
        <end position="432"/>
    </location>
</feature>
<feature type="transmembrane region" description="Helical" evidence="1">
    <location>
        <begin position="615"/>
        <end position="632"/>
    </location>
</feature>